<dbReference type="PANTHER" id="PTHR16515">
    <property type="entry name" value="PR DOMAIN ZINC FINGER PROTEIN"/>
    <property type="match status" value="1"/>
</dbReference>
<evidence type="ECO:0000256" key="5">
    <source>
        <dbReference type="ARBA" id="ARBA00022833"/>
    </source>
</evidence>
<dbReference type="Gene3D" id="3.30.160.60">
    <property type="entry name" value="Classic Zinc Finger"/>
    <property type="match status" value="4"/>
</dbReference>
<dbReference type="InterPro" id="IPR050331">
    <property type="entry name" value="Zinc_finger"/>
</dbReference>
<sequence length="465" mass="52077">RICCNYLVFKILKKLSSVNMQSDPNGGQIIVGNADGLRNVEILTSPNDRGIAQLGKYWVLTNLFDSPYVYNLTSKTDKFNVDNLQKQDTPSEQHYILSDTQSIPISSNAISIPSSVINTSFQNSQQLLQNITIHNPMNQSTKSSQQILREVLSSTGQHIVLQVSNDDLIVDQSDLKCQKVVQNALQLNDIGQFSHDHQLQVQQIIDNELNNVEASHHIKEEVHSGKPTESLPQITNDKVQLPQMVDIHSGDGVIQMNIDDISQFLNYHEVFGKISNDNILTIPTINTVGTSATSNLINSIQTNSPQPTTKFVTPKLENFSANTEQGADDKQDEALESSIQPGSHACEVCGKIFSFKYQLIVHRRYHNRRKPFICQVCGQAFVSTVELSAHGKSHDGNGNSMFTCNICYHVFANEASLERHMKRHSTDKPFGCSGCLKRFARKEHLDNHFRSHSGESPFRCQVNNF</sequence>
<organism evidence="10 11">
    <name type="scientific">Pseudolycoriella hygida</name>
    <dbReference type="NCBI Taxonomy" id="35572"/>
    <lineage>
        <taxon>Eukaryota</taxon>
        <taxon>Metazoa</taxon>
        <taxon>Ecdysozoa</taxon>
        <taxon>Arthropoda</taxon>
        <taxon>Hexapoda</taxon>
        <taxon>Insecta</taxon>
        <taxon>Pterygota</taxon>
        <taxon>Neoptera</taxon>
        <taxon>Endopterygota</taxon>
        <taxon>Diptera</taxon>
        <taxon>Nematocera</taxon>
        <taxon>Sciaroidea</taxon>
        <taxon>Sciaridae</taxon>
        <taxon>Pseudolycoriella</taxon>
    </lineage>
</organism>
<evidence type="ECO:0000259" key="9">
    <source>
        <dbReference type="PROSITE" id="PS50157"/>
    </source>
</evidence>
<feature type="domain" description="C2H2-type" evidence="9">
    <location>
        <begin position="430"/>
        <end position="457"/>
    </location>
</feature>
<evidence type="ECO:0000256" key="4">
    <source>
        <dbReference type="ARBA" id="ARBA00022771"/>
    </source>
</evidence>
<dbReference type="InterPro" id="IPR036236">
    <property type="entry name" value="Znf_C2H2_sf"/>
</dbReference>
<name>A0A9Q0MKV3_9DIPT</name>
<evidence type="ECO:0000256" key="3">
    <source>
        <dbReference type="ARBA" id="ARBA00022737"/>
    </source>
</evidence>
<keyword evidence="11" id="KW-1185">Reference proteome</keyword>
<dbReference type="PROSITE" id="PS50157">
    <property type="entry name" value="ZINC_FINGER_C2H2_2"/>
    <property type="match status" value="4"/>
</dbReference>
<dbReference type="Pfam" id="PF00096">
    <property type="entry name" value="zf-C2H2"/>
    <property type="match status" value="2"/>
</dbReference>
<protein>
    <submittedName>
        <fullName evidence="10">Zinc finger protein</fullName>
    </submittedName>
</protein>
<dbReference type="Proteomes" id="UP001151699">
    <property type="component" value="Unassembled WGS sequence"/>
</dbReference>
<dbReference type="SMART" id="SM00355">
    <property type="entry name" value="ZnF_C2H2"/>
    <property type="match status" value="4"/>
</dbReference>
<comment type="subcellular location">
    <subcellularLocation>
        <location evidence="1">Nucleus</location>
    </subcellularLocation>
</comment>
<dbReference type="EMBL" id="WJQU01002800">
    <property type="protein sequence ID" value="KAJ6630199.1"/>
    <property type="molecule type" value="Genomic_DNA"/>
</dbReference>
<dbReference type="OrthoDB" id="654211at2759"/>
<proteinExistence type="predicted"/>
<evidence type="ECO:0000256" key="2">
    <source>
        <dbReference type="ARBA" id="ARBA00022723"/>
    </source>
</evidence>
<feature type="domain" description="C2H2-type" evidence="9">
    <location>
        <begin position="344"/>
        <end position="371"/>
    </location>
</feature>
<keyword evidence="5" id="KW-0862">Zinc</keyword>
<feature type="domain" description="C2H2-type" evidence="9">
    <location>
        <begin position="372"/>
        <end position="399"/>
    </location>
</feature>
<evidence type="ECO:0000256" key="6">
    <source>
        <dbReference type="ARBA" id="ARBA00023125"/>
    </source>
</evidence>
<feature type="non-terminal residue" evidence="10">
    <location>
        <position position="465"/>
    </location>
</feature>
<keyword evidence="6" id="KW-0238">DNA-binding</keyword>
<dbReference type="GO" id="GO:0010468">
    <property type="term" value="P:regulation of gene expression"/>
    <property type="evidence" value="ECO:0007669"/>
    <property type="project" value="TreeGrafter"/>
</dbReference>
<dbReference type="Pfam" id="PF13912">
    <property type="entry name" value="zf-C2H2_6"/>
    <property type="match status" value="1"/>
</dbReference>
<keyword evidence="4 8" id="KW-0863">Zinc-finger</keyword>
<dbReference type="GO" id="GO:0005634">
    <property type="term" value="C:nucleus"/>
    <property type="evidence" value="ECO:0007669"/>
    <property type="project" value="TreeGrafter"/>
</dbReference>
<feature type="domain" description="C2H2-type" evidence="9">
    <location>
        <begin position="402"/>
        <end position="429"/>
    </location>
</feature>
<evidence type="ECO:0000256" key="8">
    <source>
        <dbReference type="PROSITE-ProRule" id="PRU00042"/>
    </source>
</evidence>
<comment type="caution">
    <text evidence="10">The sequence shown here is derived from an EMBL/GenBank/DDBJ whole genome shotgun (WGS) entry which is preliminary data.</text>
</comment>
<evidence type="ECO:0000256" key="7">
    <source>
        <dbReference type="ARBA" id="ARBA00023242"/>
    </source>
</evidence>
<dbReference type="AlphaFoldDB" id="A0A9Q0MKV3"/>
<dbReference type="InterPro" id="IPR013087">
    <property type="entry name" value="Znf_C2H2_type"/>
</dbReference>
<keyword evidence="3" id="KW-0677">Repeat</keyword>
<keyword evidence="2" id="KW-0479">Metal-binding</keyword>
<evidence type="ECO:0000313" key="10">
    <source>
        <dbReference type="EMBL" id="KAJ6630199.1"/>
    </source>
</evidence>
<reference evidence="10" key="1">
    <citation type="submission" date="2022-07" db="EMBL/GenBank/DDBJ databases">
        <authorList>
            <person name="Trinca V."/>
            <person name="Uliana J.V.C."/>
            <person name="Torres T.T."/>
            <person name="Ward R.J."/>
            <person name="Monesi N."/>
        </authorList>
    </citation>
    <scope>NUCLEOTIDE SEQUENCE</scope>
    <source>
        <strain evidence="10">HSMRA1968</strain>
        <tissue evidence="10">Whole embryos</tissue>
    </source>
</reference>
<dbReference type="PANTHER" id="PTHR16515:SF2">
    <property type="entry name" value="PR DOMAIN ZINC FINGER PROTEIN 4"/>
    <property type="match status" value="1"/>
</dbReference>
<dbReference type="PROSITE" id="PS00028">
    <property type="entry name" value="ZINC_FINGER_C2H2_1"/>
    <property type="match status" value="4"/>
</dbReference>
<keyword evidence="7" id="KW-0539">Nucleus</keyword>
<dbReference type="GO" id="GO:0008270">
    <property type="term" value="F:zinc ion binding"/>
    <property type="evidence" value="ECO:0007669"/>
    <property type="project" value="UniProtKB-KW"/>
</dbReference>
<dbReference type="SUPFAM" id="SSF57667">
    <property type="entry name" value="beta-beta-alpha zinc fingers"/>
    <property type="match status" value="2"/>
</dbReference>
<evidence type="ECO:0000313" key="11">
    <source>
        <dbReference type="Proteomes" id="UP001151699"/>
    </source>
</evidence>
<dbReference type="FunFam" id="3.30.160.60:FF:000065">
    <property type="entry name" value="B-cell CLL/lymphoma 6, member B"/>
    <property type="match status" value="1"/>
</dbReference>
<accession>A0A9Q0MKV3</accession>
<evidence type="ECO:0000256" key="1">
    <source>
        <dbReference type="ARBA" id="ARBA00004123"/>
    </source>
</evidence>
<gene>
    <name evidence="10" type="primary">ZNF577_3</name>
    <name evidence="10" type="ORF">Bhyg_15784</name>
</gene>